<dbReference type="AlphaFoldDB" id="A0A7M2WTT6"/>
<protein>
    <submittedName>
        <fullName evidence="2">Glycosyltransferase family 4 protein</fullName>
    </submittedName>
</protein>
<dbReference type="InterPro" id="IPR001296">
    <property type="entry name" value="Glyco_trans_1"/>
</dbReference>
<organism evidence="2 3">
    <name type="scientific">Humisphaera borealis</name>
    <dbReference type="NCBI Taxonomy" id="2807512"/>
    <lineage>
        <taxon>Bacteria</taxon>
        <taxon>Pseudomonadati</taxon>
        <taxon>Planctomycetota</taxon>
        <taxon>Phycisphaerae</taxon>
        <taxon>Tepidisphaerales</taxon>
        <taxon>Tepidisphaeraceae</taxon>
        <taxon>Humisphaera</taxon>
    </lineage>
</organism>
<evidence type="ECO:0000313" key="3">
    <source>
        <dbReference type="Proteomes" id="UP000593765"/>
    </source>
</evidence>
<dbReference type="Gene3D" id="3.40.50.2000">
    <property type="entry name" value="Glycogen Phosphorylase B"/>
    <property type="match status" value="2"/>
</dbReference>
<dbReference type="Pfam" id="PF00534">
    <property type="entry name" value="Glycos_transf_1"/>
    <property type="match status" value="1"/>
</dbReference>
<dbReference type="KEGG" id="hbs:IPV69_16970"/>
<keyword evidence="3" id="KW-1185">Reference proteome</keyword>
<dbReference type="SUPFAM" id="SSF53756">
    <property type="entry name" value="UDP-Glycosyltransferase/glycogen phosphorylase"/>
    <property type="match status" value="1"/>
</dbReference>
<name>A0A7M2WTT6_9BACT</name>
<accession>A0A7M2WTT6</accession>
<reference evidence="2 3" key="1">
    <citation type="submission" date="2020-10" db="EMBL/GenBank/DDBJ databases">
        <title>Wide distribution of Phycisphaera-like planctomycetes from WD2101 soil group in peatlands and genome analysis of the first cultivated representative.</title>
        <authorList>
            <person name="Dedysh S.N."/>
            <person name="Beletsky A.V."/>
            <person name="Ivanova A."/>
            <person name="Kulichevskaya I.S."/>
            <person name="Suzina N.E."/>
            <person name="Philippov D.A."/>
            <person name="Rakitin A.L."/>
            <person name="Mardanov A.V."/>
            <person name="Ravin N.V."/>
        </authorList>
    </citation>
    <scope>NUCLEOTIDE SEQUENCE [LARGE SCALE GENOMIC DNA]</scope>
    <source>
        <strain evidence="2 3">M1803</strain>
    </source>
</reference>
<dbReference type="RefSeq" id="WP_206290897.1">
    <property type="nucleotide sequence ID" value="NZ_CP063458.1"/>
</dbReference>
<dbReference type="PANTHER" id="PTHR45947:SF15">
    <property type="entry name" value="TEICHURONIC ACID BIOSYNTHESIS GLYCOSYLTRANSFERASE TUAC-RELATED"/>
    <property type="match status" value="1"/>
</dbReference>
<dbReference type="CDD" id="cd03801">
    <property type="entry name" value="GT4_PimA-like"/>
    <property type="match status" value="1"/>
</dbReference>
<dbReference type="InterPro" id="IPR050194">
    <property type="entry name" value="Glycosyltransferase_grp1"/>
</dbReference>
<gene>
    <name evidence="2" type="ORF">IPV69_16970</name>
</gene>
<dbReference type="EMBL" id="CP063458">
    <property type="protein sequence ID" value="QOV87950.1"/>
    <property type="molecule type" value="Genomic_DNA"/>
</dbReference>
<evidence type="ECO:0000259" key="1">
    <source>
        <dbReference type="Pfam" id="PF00534"/>
    </source>
</evidence>
<dbReference type="Proteomes" id="UP000593765">
    <property type="component" value="Chromosome"/>
</dbReference>
<sequence length="416" mass="46063">MTNTQANLRIAYMTGEYPRATDTFIQREVAALRTRGIHVQTLSIRKPHNKENVGPETQAERDRTFYVFPPKPVQILGSHLKLFASSPVRYLKAMKTAMCVRAPGLKSLVWQMAYFMEAGVIARKMQLENLSHLHNHFSNSSCSVAMIAAEMANFTFSFTMHGPMEFFEPKYWRIDEKIRRATFVACISHFCRSQAMIFGPQDKWPKMHIIHCGVDPALFTPVTHTGVGKRLLFVGRLAGVKGMPVLLDALAKLKADHPDVLLTVAGDGPDRQRLTEQCRRLGIEANVKFLGYQSQQQVRELLYQTDVFVMASFAEGVPVVLMEALAAGVPVVATQIAGIPELVEPGINGYLVPPGDADALAERVNALLKDASLRQQLGTAGRTKVEAEFNIYSEAARLTEVMTAALAGKVLAVRLP</sequence>
<evidence type="ECO:0000313" key="2">
    <source>
        <dbReference type="EMBL" id="QOV87950.1"/>
    </source>
</evidence>
<feature type="domain" description="Glycosyl transferase family 1" evidence="1">
    <location>
        <begin position="229"/>
        <end position="383"/>
    </location>
</feature>
<dbReference type="PANTHER" id="PTHR45947">
    <property type="entry name" value="SULFOQUINOVOSYL TRANSFERASE SQD2"/>
    <property type="match status" value="1"/>
</dbReference>
<proteinExistence type="predicted"/>
<dbReference type="GO" id="GO:0016757">
    <property type="term" value="F:glycosyltransferase activity"/>
    <property type="evidence" value="ECO:0007669"/>
    <property type="project" value="InterPro"/>
</dbReference>